<feature type="region of interest" description="Disordered" evidence="1">
    <location>
        <begin position="1"/>
        <end position="26"/>
    </location>
</feature>
<proteinExistence type="predicted"/>
<dbReference type="AlphaFoldDB" id="A0A0A9DNZ8"/>
<dbReference type="EMBL" id="GBRH01207596">
    <property type="protein sequence ID" value="JAD90299.1"/>
    <property type="molecule type" value="Transcribed_RNA"/>
</dbReference>
<organism evidence="2">
    <name type="scientific">Arundo donax</name>
    <name type="common">Giant reed</name>
    <name type="synonym">Donax arundinaceus</name>
    <dbReference type="NCBI Taxonomy" id="35708"/>
    <lineage>
        <taxon>Eukaryota</taxon>
        <taxon>Viridiplantae</taxon>
        <taxon>Streptophyta</taxon>
        <taxon>Embryophyta</taxon>
        <taxon>Tracheophyta</taxon>
        <taxon>Spermatophyta</taxon>
        <taxon>Magnoliopsida</taxon>
        <taxon>Liliopsida</taxon>
        <taxon>Poales</taxon>
        <taxon>Poaceae</taxon>
        <taxon>PACMAD clade</taxon>
        <taxon>Arundinoideae</taxon>
        <taxon>Arundineae</taxon>
        <taxon>Arundo</taxon>
    </lineage>
</organism>
<sequence length="26" mass="2966">MKKKDRSVPSSEGLYQGDKKTEFTCC</sequence>
<reference evidence="2" key="2">
    <citation type="journal article" date="2015" name="Data Brief">
        <title>Shoot transcriptome of the giant reed, Arundo donax.</title>
        <authorList>
            <person name="Barrero R.A."/>
            <person name="Guerrero F.D."/>
            <person name="Moolhuijzen P."/>
            <person name="Goolsby J.A."/>
            <person name="Tidwell J."/>
            <person name="Bellgard S.E."/>
            <person name="Bellgard M.I."/>
        </authorList>
    </citation>
    <scope>NUCLEOTIDE SEQUENCE</scope>
    <source>
        <tissue evidence="2">Shoot tissue taken approximately 20 cm above the soil surface</tissue>
    </source>
</reference>
<accession>A0A0A9DNZ8</accession>
<protein>
    <submittedName>
        <fullName evidence="2">Uncharacterized protein</fullName>
    </submittedName>
</protein>
<feature type="compositionally biased region" description="Basic and acidic residues" evidence="1">
    <location>
        <begin position="17"/>
        <end position="26"/>
    </location>
</feature>
<evidence type="ECO:0000313" key="2">
    <source>
        <dbReference type="EMBL" id="JAD90299.1"/>
    </source>
</evidence>
<evidence type="ECO:0000256" key="1">
    <source>
        <dbReference type="SAM" id="MobiDB-lite"/>
    </source>
</evidence>
<reference evidence="2" key="1">
    <citation type="submission" date="2014-09" db="EMBL/GenBank/DDBJ databases">
        <authorList>
            <person name="Magalhaes I.L.F."/>
            <person name="Oliveira U."/>
            <person name="Santos F.R."/>
            <person name="Vidigal T.H.D.A."/>
            <person name="Brescovit A.D."/>
            <person name="Santos A.J."/>
        </authorList>
    </citation>
    <scope>NUCLEOTIDE SEQUENCE</scope>
    <source>
        <tissue evidence="2">Shoot tissue taken approximately 20 cm above the soil surface</tissue>
    </source>
</reference>
<name>A0A0A9DNZ8_ARUDO</name>